<dbReference type="Proteomes" id="UP000186795">
    <property type="component" value="Unassembled WGS sequence"/>
</dbReference>
<feature type="transmembrane region" description="Helical" evidence="8">
    <location>
        <begin position="365"/>
        <end position="387"/>
    </location>
</feature>
<feature type="transmembrane region" description="Helical" evidence="8">
    <location>
        <begin position="14"/>
        <end position="33"/>
    </location>
</feature>
<proteinExistence type="inferred from homology"/>
<feature type="transmembrane region" description="Helical" evidence="8">
    <location>
        <begin position="206"/>
        <end position="236"/>
    </location>
</feature>
<dbReference type="EMBL" id="FTOD01000012">
    <property type="protein sequence ID" value="SIT08691.1"/>
    <property type="molecule type" value="Genomic_DNA"/>
</dbReference>
<dbReference type="PROSITE" id="PS50928">
    <property type="entry name" value="ABC_TM1"/>
    <property type="match status" value="2"/>
</dbReference>
<evidence type="ECO:0000256" key="1">
    <source>
        <dbReference type="ARBA" id="ARBA00004429"/>
    </source>
</evidence>
<feature type="transmembrane region" description="Helical" evidence="8">
    <location>
        <begin position="303"/>
        <end position="329"/>
    </location>
</feature>
<name>A0A1N7PDL3_9BACL</name>
<sequence length="568" mass="63757">MFEWIRGRLGSERMVTWGLLLPVMAVLLAYVLYPSYRTLAESVWVDGAFSLKNYRAFFNPDSLSNLEALWNSVYISLLSVLFSALIGVPLALIFNRYDFPGRRLFASAAILPMVLPSLVGVMSFMFLYGESGLVTRSLQDFFGLQEPPFRLRGVAGILLVHAYTMYVYFYMTVSSAIRGIHPALEEAAANLGAGPWRRFRSVILPLLTPALVAASLLVFMTSMASFSAPFLLAGGFRVLSLQIYFSKINGNLDMAATQSVILSIISISFLLFMRWYQGRRDYRMMEKGVSHHRRELRNPWVKWPLVLAGTVGVILLLLPHVTLVILSLVPEGTWTWQTYPTQFSLENYRLLMKDPRIWEPVRNSLWMAALATAGNFLFGVLTSYVLAKRKFKGKNLLDILVMLPWALPATVVAMNLILAFNVPTPFTLGHILVGTFWILPLAYFVRHIPLVVRSTHAALEQLDDSLEEAARNLGARWFTAFRRVILPVILPGIMAGTLLAFVTAVGEFVSSVMLYTIANRPISIEIMNQLRMFNLGQAAAYAVYQILLIAGVLLISQRFFGVKAENTL</sequence>
<keyword evidence="4" id="KW-0997">Cell inner membrane</keyword>
<keyword evidence="6 8" id="KW-1133">Transmembrane helix</keyword>
<evidence type="ECO:0000256" key="5">
    <source>
        <dbReference type="ARBA" id="ARBA00022692"/>
    </source>
</evidence>
<feature type="transmembrane region" description="Helical" evidence="8">
    <location>
        <begin position="104"/>
        <end position="129"/>
    </location>
</feature>
<feature type="transmembrane region" description="Helical" evidence="8">
    <location>
        <begin position="426"/>
        <end position="445"/>
    </location>
</feature>
<evidence type="ECO:0000313" key="11">
    <source>
        <dbReference type="Proteomes" id="UP000186795"/>
    </source>
</evidence>
<keyword evidence="5 8" id="KW-0812">Transmembrane</keyword>
<feature type="transmembrane region" description="Helical" evidence="8">
    <location>
        <begin position="149"/>
        <end position="169"/>
    </location>
</feature>
<dbReference type="InterPro" id="IPR000515">
    <property type="entry name" value="MetI-like"/>
</dbReference>
<protein>
    <submittedName>
        <fullName evidence="10">Iron(III) transport system permease protein</fullName>
    </submittedName>
</protein>
<feature type="transmembrane region" description="Helical" evidence="8">
    <location>
        <begin position="73"/>
        <end position="92"/>
    </location>
</feature>
<dbReference type="GO" id="GO:0055085">
    <property type="term" value="P:transmembrane transport"/>
    <property type="evidence" value="ECO:0007669"/>
    <property type="project" value="InterPro"/>
</dbReference>
<keyword evidence="2 8" id="KW-0813">Transport</keyword>
<keyword evidence="3" id="KW-1003">Cell membrane</keyword>
<gene>
    <name evidence="10" type="ORF">SAMN05421790_11235</name>
</gene>
<keyword evidence="11" id="KW-1185">Reference proteome</keyword>
<dbReference type="Gene3D" id="1.10.3720.10">
    <property type="entry name" value="MetI-like"/>
    <property type="match status" value="2"/>
</dbReference>
<dbReference type="GO" id="GO:0005886">
    <property type="term" value="C:plasma membrane"/>
    <property type="evidence" value="ECO:0007669"/>
    <property type="project" value="UniProtKB-SubCell"/>
</dbReference>
<dbReference type="SUPFAM" id="SSF161098">
    <property type="entry name" value="MetI-like"/>
    <property type="match status" value="2"/>
</dbReference>
<evidence type="ECO:0000256" key="4">
    <source>
        <dbReference type="ARBA" id="ARBA00022519"/>
    </source>
</evidence>
<feature type="transmembrane region" description="Helical" evidence="8">
    <location>
        <begin position="485"/>
        <end position="518"/>
    </location>
</feature>
<evidence type="ECO:0000256" key="7">
    <source>
        <dbReference type="ARBA" id="ARBA00023136"/>
    </source>
</evidence>
<dbReference type="AlphaFoldDB" id="A0A1N7PDL3"/>
<organism evidence="10 11">
    <name type="scientific">Kroppenstedtia eburnea</name>
    <dbReference type="NCBI Taxonomy" id="714067"/>
    <lineage>
        <taxon>Bacteria</taxon>
        <taxon>Bacillati</taxon>
        <taxon>Bacillota</taxon>
        <taxon>Bacilli</taxon>
        <taxon>Bacillales</taxon>
        <taxon>Thermoactinomycetaceae</taxon>
        <taxon>Kroppenstedtia</taxon>
    </lineage>
</organism>
<evidence type="ECO:0000256" key="2">
    <source>
        <dbReference type="ARBA" id="ARBA00022448"/>
    </source>
</evidence>
<dbReference type="PANTHER" id="PTHR43357:SF4">
    <property type="entry name" value="INNER MEMBRANE ABC TRANSPORTER PERMEASE PROTEIN YDCV"/>
    <property type="match status" value="1"/>
</dbReference>
<feature type="transmembrane region" description="Helical" evidence="8">
    <location>
        <begin position="256"/>
        <end position="276"/>
    </location>
</feature>
<evidence type="ECO:0000256" key="3">
    <source>
        <dbReference type="ARBA" id="ARBA00022475"/>
    </source>
</evidence>
<feature type="transmembrane region" description="Helical" evidence="8">
    <location>
        <begin position="399"/>
        <end position="420"/>
    </location>
</feature>
<dbReference type="InterPro" id="IPR035906">
    <property type="entry name" value="MetI-like_sf"/>
</dbReference>
<keyword evidence="7 8" id="KW-0472">Membrane</keyword>
<dbReference type="CDD" id="cd06261">
    <property type="entry name" value="TM_PBP2"/>
    <property type="match status" value="2"/>
</dbReference>
<accession>A0A1N7PDL3</accession>
<comment type="subcellular location">
    <subcellularLocation>
        <location evidence="1">Cell inner membrane</location>
        <topology evidence="1">Multi-pass membrane protein</topology>
    </subcellularLocation>
    <subcellularLocation>
        <location evidence="8">Cell membrane</location>
        <topology evidence="8">Multi-pass membrane protein</topology>
    </subcellularLocation>
</comment>
<dbReference type="Pfam" id="PF00528">
    <property type="entry name" value="BPD_transp_1"/>
    <property type="match status" value="2"/>
</dbReference>
<feature type="transmembrane region" description="Helical" evidence="8">
    <location>
        <begin position="538"/>
        <end position="556"/>
    </location>
</feature>
<feature type="domain" description="ABC transmembrane type-1" evidence="9">
    <location>
        <begin position="361"/>
        <end position="556"/>
    </location>
</feature>
<feature type="domain" description="ABC transmembrane type-1" evidence="9">
    <location>
        <begin position="69"/>
        <end position="273"/>
    </location>
</feature>
<reference evidence="11" key="1">
    <citation type="submission" date="2017-01" db="EMBL/GenBank/DDBJ databases">
        <authorList>
            <person name="Varghese N."/>
            <person name="Submissions S."/>
        </authorList>
    </citation>
    <scope>NUCLEOTIDE SEQUENCE [LARGE SCALE GENOMIC DNA]</scope>
    <source>
        <strain evidence="11">DSM 45196</strain>
    </source>
</reference>
<comment type="similarity">
    <text evidence="8">Belongs to the binding-protein-dependent transport system permease family.</text>
</comment>
<evidence type="ECO:0000313" key="10">
    <source>
        <dbReference type="EMBL" id="SIT08691.1"/>
    </source>
</evidence>
<evidence type="ECO:0000256" key="6">
    <source>
        <dbReference type="ARBA" id="ARBA00022989"/>
    </source>
</evidence>
<evidence type="ECO:0000259" key="9">
    <source>
        <dbReference type="PROSITE" id="PS50928"/>
    </source>
</evidence>
<evidence type="ECO:0000256" key="8">
    <source>
        <dbReference type="RuleBase" id="RU363032"/>
    </source>
</evidence>
<dbReference type="PANTHER" id="PTHR43357">
    <property type="entry name" value="INNER MEMBRANE ABC TRANSPORTER PERMEASE PROTEIN YDCV"/>
    <property type="match status" value="1"/>
</dbReference>